<evidence type="ECO:0000256" key="3">
    <source>
        <dbReference type="ARBA" id="ARBA00022448"/>
    </source>
</evidence>
<evidence type="ECO:0000256" key="4">
    <source>
        <dbReference type="ARBA" id="ARBA00022475"/>
    </source>
</evidence>
<evidence type="ECO:0000256" key="11">
    <source>
        <dbReference type="ARBA" id="ARBA00023136"/>
    </source>
</evidence>
<comment type="function">
    <text evidence="12">Part of the Sec protein translocase complex. Interacts with the SecYEG preprotein conducting channel. Has a central role in coupling the hydrolysis of ATP to the transfer of proteins into and across the cell membrane, serving as an ATP-driven molecular motor driving the stepwise translocation of polypeptide chains across the membrane.</text>
</comment>
<evidence type="ECO:0000256" key="10">
    <source>
        <dbReference type="ARBA" id="ARBA00023010"/>
    </source>
</evidence>
<dbReference type="InterPro" id="IPR011130">
    <property type="entry name" value="SecA_preprotein_X-link_dom"/>
</dbReference>
<evidence type="ECO:0000256" key="8">
    <source>
        <dbReference type="ARBA" id="ARBA00022927"/>
    </source>
</evidence>
<evidence type="ECO:0000313" key="17">
    <source>
        <dbReference type="Proteomes" id="UP000235703"/>
    </source>
</evidence>
<sequence length="754" mass="83792">MGFLSRLLNRPGAQAEKSIGWLERAWPQIDTLAKEYAELSDDEIAVKAADIFTSGSRQEQLRQYAALVREAADRALDERPYNSQIQGLIGLLDGSIVQMLTGEGKTLVGAMAAAGYALQGRTVHVVSVNDYLAVRDRNWMKPLFDLLGVESASISEADSDGTRRQSYRAEVVYGAVTEIGFDVLRDRFIVDDDEIRVPNRDVVIVDEADSVLIDEARVPLVLAGSTEVQDADEKIAALVTNLEPGLHYEVSDDKQAVSLTDAGVDHIEELLDADLFGEDAQTLAAINIALYAEALVKRDVDYLIVDGQVKLISGSRGRVADLQRWPDGLQAAVEAKEKLKTTESGEILDQMTVEEFIRGYETVCGMTGTALAVGDDLREFYDLEIVPVEPHEKVIREDEPDRLYTFQESKERAIVEEVDEQHANGRPILIGTRSVAESESLAERLRERGISCQVLNAKDDSREAEIIAEAGRSGAVTVSTQMAGRGTDIRLADEKAVEAGGLLVIGAGRYPSSRLDDQLRGRAGRQGDPGSSVFFTSLEDELMSRVPEAKRFVEEGDETGHIANRRAAQLVEHAQRMSEGHNTAVHRDTWRFNQLMKQQREIVLGKRDRIRKEHSGADELRERLPEQTEAWDEKLGSEVVDDALRDVLLFQLDQRWVEHLAYLNDLREGIHLRTLAKERPHEAFNTESIQAFDTFWPDVLDAATEALEDAEITEAGIDLPSHGMKRPSSTWTYLTTESTFGSDIETVVKRARGR</sequence>
<evidence type="ECO:0000259" key="15">
    <source>
        <dbReference type="PROSITE" id="PS51196"/>
    </source>
</evidence>
<evidence type="ECO:0000256" key="12">
    <source>
        <dbReference type="HAMAP-Rule" id="MF_01382"/>
    </source>
</evidence>
<gene>
    <name evidence="12" type="primary">secA</name>
    <name evidence="16" type="ORF">CJ198_01385</name>
</gene>
<dbReference type="Gene3D" id="3.40.50.300">
    <property type="entry name" value="P-loop containing nucleotide triphosphate hydrolases"/>
    <property type="match status" value="2"/>
</dbReference>
<comment type="subcellular location">
    <subcellularLocation>
        <location evidence="12">Cell membrane</location>
        <topology evidence="12">Peripheral membrane protein</topology>
        <orientation evidence="12">Cytoplasmic side</orientation>
    </subcellularLocation>
    <subcellularLocation>
        <location evidence="12">Cytoplasm</location>
    </subcellularLocation>
    <subcellularLocation>
        <location evidence="1">Membrane</location>
        <topology evidence="1">Peripheral membrane protein</topology>
    </subcellularLocation>
    <text evidence="12">Distribution is 50-50.</text>
</comment>
<keyword evidence="4 12" id="KW-1003">Cell membrane</keyword>
<dbReference type="Pfam" id="PF07517">
    <property type="entry name" value="SecA_DEAD"/>
    <property type="match status" value="1"/>
</dbReference>
<dbReference type="InterPro" id="IPR026389">
    <property type="entry name" value="SecA_Actinobact-type"/>
</dbReference>
<dbReference type="InterPro" id="IPR011116">
    <property type="entry name" value="SecA_Wing/Scaffold"/>
</dbReference>
<dbReference type="Gene3D" id="3.90.1440.10">
    <property type="entry name" value="SecA, preprotein cross-linking domain"/>
    <property type="match status" value="1"/>
</dbReference>
<dbReference type="GO" id="GO:0008564">
    <property type="term" value="F:protein-exporting ATPase activity"/>
    <property type="evidence" value="ECO:0007669"/>
    <property type="project" value="UniProtKB-EC"/>
</dbReference>
<dbReference type="InterPro" id="IPR044722">
    <property type="entry name" value="SecA_SF2_C"/>
</dbReference>
<dbReference type="SUPFAM" id="SSF52540">
    <property type="entry name" value="P-loop containing nucleoside triphosphate hydrolases"/>
    <property type="match status" value="2"/>
</dbReference>
<protein>
    <recommendedName>
        <fullName evidence="12">Protein translocase subunit SecA</fullName>
        <ecNumber evidence="12">7.4.2.8</ecNumber>
    </recommendedName>
</protein>
<dbReference type="SUPFAM" id="SSF81767">
    <property type="entry name" value="Pre-protein crosslinking domain of SecA"/>
    <property type="match status" value="1"/>
</dbReference>
<dbReference type="InterPro" id="IPR014001">
    <property type="entry name" value="Helicase_ATP-bd"/>
</dbReference>
<keyword evidence="3 12" id="KW-0813">Transport</keyword>
<dbReference type="Pfam" id="PF07516">
    <property type="entry name" value="SecA_SW"/>
    <property type="match status" value="1"/>
</dbReference>
<accession>A0A2N6PKK1</accession>
<dbReference type="FunFam" id="3.40.50.300:FF:000429">
    <property type="entry name" value="Preprotein translocase subunit SecA"/>
    <property type="match status" value="1"/>
</dbReference>
<evidence type="ECO:0000256" key="7">
    <source>
        <dbReference type="ARBA" id="ARBA00022840"/>
    </source>
</evidence>
<keyword evidence="17" id="KW-1185">Reference proteome</keyword>
<dbReference type="NCBIfam" id="TIGR04221">
    <property type="entry name" value="SecA2_Mycobac"/>
    <property type="match status" value="1"/>
</dbReference>
<evidence type="ECO:0000256" key="2">
    <source>
        <dbReference type="ARBA" id="ARBA00007650"/>
    </source>
</evidence>
<dbReference type="InterPro" id="IPR001650">
    <property type="entry name" value="Helicase_C-like"/>
</dbReference>
<dbReference type="GO" id="GO:0031522">
    <property type="term" value="C:cell envelope Sec protein transport complex"/>
    <property type="evidence" value="ECO:0007669"/>
    <property type="project" value="TreeGrafter"/>
</dbReference>
<reference evidence="16 17" key="1">
    <citation type="submission" date="2017-09" db="EMBL/GenBank/DDBJ databases">
        <title>Bacterial strain isolated from the female urinary microbiota.</title>
        <authorList>
            <person name="Thomas-White K."/>
            <person name="Kumar N."/>
            <person name="Forster S."/>
            <person name="Putonti C."/>
            <person name="Lawley T."/>
            <person name="Wolfe A.J."/>
        </authorList>
    </citation>
    <scope>NUCLEOTIDE SEQUENCE [LARGE SCALE GENOMIC DNA]</scope>
    <source>
        <strain evidence="16 17">UMB0680</strain>
    </source>
</reference>
<dbReference type="RefSeq" id="WP_102160063.1">
    <property type="nucleotide sequence ID" value="NZ_PNFZ01000001.1"/>
</dbReference>
<dbReference type="GO" id="GO:0017038">
    <property type="term" value="P:protein import"/>
    <property type="evidence" value="ECO:0007669"/>
    <property type="project" value="InterPro"/>
</dbReference>
<dbReference type="InterPro" id="IPR027417">
    <property type="entry name" value="P-loop_NTPase"/>
</dbReference>
<dbReference type="InterPro" id="IPR014018">
    <property type="entry name" value="SecA_motor_DEAD"/>
</dbReference>
<keyword evidence="8 12" id="KW-0653">Protein transport</keyword>
<dbReference type="CDD" id="cd17928">
    <property type="entry name" value="DEXDc_SecA"/>
    <property type="match status" value="1"/>
</dbReference>
<dbReference type="Gene3D" id="1.10.3060.10">
    <property type="entry name" value="Helical scaffold and wing domains of SecA"/>
    <property type="match status" value="1"/>
</dbReference>
<dbReference type="GO" id="GO:0005524">
    <property type="term" value="F:ATP binding"/>
    <property type="evidence" value="ECO:0007669"/>
    <property type="project" value="UniProtKB-UniRule"/>
</dbReference>
<dbReference type="AlphaFoldDB" id="A0A2N6PKK1"/>
<dbReference type="GO" id="GO:0005829">
    <property type="term" value="C:cytosol"/>
    <property type="evidence" value="ECO:0007669"/>
    <property type="project" value="TreeGrafter"/>
</dbReference>
<feature type="binding site" evidence="12">
    <location>
        <position position="488"/>
    </location>
    <ligand>
        <name>ATP</name>
        <dbReference type="ChEBI" id="CHEBI:30616"/>
    </ligand>
</feature>
<keyword evidence="7 12" id="KW-0067">ATP-binding</keyword>
<dbReference type="GO" id="GO:0043952">
    <property type="term" value="P:protein transport by the Sec complex"/>
    <property type="evidence" value="ECO:0007669"/>
    <property type="project" value="TreeGrafter"/>
</dbReference>
<dbReference type="Proteomes" id="UP000235703">
    <property type="component" value="Unassembled WGS sequence"/>
</dbReference>
<evidence type="ECO:0000256" key="9">
    <source>
        <dbReference type="ARBA" id="ARBA00022967"/>
    </source>
</evidence>
<name>A0A2N6PKK1_9MICO</name>
<comment type="catalytic activity">
    <reaction evidence="12">
        <text>ATP + H2O + cellular proteinSide 1 = ADP + phosphate + cellular proteinSide 2.</text>
        <dbReference type="EC" id="7.4.2.8"/>
    </reaction>
</comment>
<dbReference type="PROSITE" id="PS51192">
    <property type="entry name" value="HELICASE_ATP_BIND_1"/>
    <property type="match status" value="1"/>
</dbReference>
<dbReference type="GO" id="GO:0006605">
    <property type="term" value="P:protein targeting"/>
    <property type="evidence" value="ECO:0007669"/>
    <property type="project" value="UniProtKB-UniRule"/>
</dbReference>
<dbReference type="EMBL" id="PNFZ01000001">
    <property type="protein sequence ID" value="PMB99219.1"/>
    <property type="molecule type" value="Genomic_DNA"/>
</dbReference>
<dbReference type="InterPro" id="IPR036266">
    <property type="entry name" value="SecA_Wing/Scaffold_sf"/>
</dbReference>
<dbReference type="PANTHER" id="PTHR30612">
    <property type="entry name" value="SECA INNER MEMBRANE COMPONENT OF SEC PROTEIN SECRETION SYSTEM"/>
    <property type="match status" value="1"/>
</dbReference>
<keyword evidence="9 12" id="KW-1278">Translocase</keyword>
<dbReference type="SUPFAM" id="SSF81886">
    <property type="entry name" value="Helical scaffold and wing domains of SecA"/>
    <property type="match status" value="1"/>
</dbReference>
<comment type="subunit">
    <text evidence="12">Monomer and homodimer. Part of the essential Sec protein translocation apparatus which comprises SecA, SecYEG and auxiliary proteins SecDF. Other proteins may also be involved.</text>
</comment>
<dbReference type="SMART" id="SM00957">
    <property type="entry name" value="SecA_DEAD"/>
    <property type="match status" value="1"/>
</dbReference>
<organism evidence="16 17">
    <name type="scientific">Brevibacterium luteolum</name>
    <dbReference type="NCBI Taxonomy" id="199591"/>
    <lineage>
        <taxon>Bacteria</taxon>
        <taxon>Bacillati</taxon>
        <taxon>Actinomycetota</taxon>
        <taxon>Actinomycetes</taxon>
        <taxon>Micrococcales</taxon>
        <taxon>Brevibacteriaceae</taxon>
        <taxon>Brevibacterium</taxon>
    </lineage>
</organism>
<dbReference type="OrthoDB" id="9805579at2"/>
<feature type="binding site" evidence="12">
    <location>
        <begin position="102"/>
        <end position="106"/>
    </location>
    <ligand>
        <name>ATP</name>
        <dbReference type="ChEBI" id="CHEBI:30616"/>
    </ligand>
</feature>
<proteinExistence type="inferred from homology"/>
<dbReference type="GO" id="GO:0005886">
    <property type="term" value="C:plasma membrane"/>
    <property type="evidence" value="ECO:0007669"/>
    <property type="project" value="UniProtKB-SubCell"/>
</dbReference>
<evidence type="ECO:0000313" key="16">
    <source>
        <dbReference type="EMBL" id="PMB99219.1"/>
    </source>
</evidence>
<dbReference type="GO" id="GO:0065002">
    <property type="term" value="P:intracellular protein transmembrane transport"/>
    <property type="evidence" value="ECO:0007669"/>
    <property type="project" value="UniProtKB-UniRule"/>
</dbReference>
<evidence type="ECO:0000256" key="1">
    <source>
        <dbReference type="ARBA" id="ARBA00004170"/>
    </source>
</evidence>
<comment type="similarity">
    <text evidence="2 12">Belongs to the SecA family.</text>
</comment>
<dbReference type="PANTHER" id="PTHR30612:SF0">
    <property type="entry name" value="CHLOROPLAST PROTEIN-TRANSPORTING ATPASE"/>
    <property type="match status" value="1"/>
</dbReference>
<dbReference type="InterPro" id="IPR011115">
    <property type="entry name" value="SecA_DEAD"/>
</dbReference>
<keyword evidence="6 12" id="KW-0547">Nucleotide-binding</keyword>
<dbReference type="HAMAP" id="MF_01382">
    <property type="entry name" value="SecA"/>
    <property type="match status" value="1"/>
</dbReference>
<dbReference type="PROSITE" id="PS51196">
    <property type="entry name" value="SECA_MOTOR_DEAD"/>
    <property type="match status" value="1"/>
</dbReference>
<dbReference type="PRINTS" id="PR00906">
    <property type="entry name" value="SECA"/>
</dbReference>
<evidence type="ECO:0000259" key="13">
    <source>
        <dbReference type="PROSITE" id="PS51192"/>
    </source>
</evidence>
<evidence type="ECO:0000256" key="5">
    <source>
        <dbReference type="ARBA" id="ARBA00022490"/>
    </source>
</evidence>
<feature type="domain" description="SecA family profile" evidence="15">
    <location>
        <begin position="4"/>
        <end position="575"/>
    </location>
</feature>
<dbReference type="InterPro" id="IPR020937">
    <property type="entry name" value="SecA_CS"/>
</dbReference>
<keyword evidence="5 12" id="KW-0963">Cytoplasm</keyword>
<evidence type="ECO:0000256" key="6">
    <source>
        <dbReference type="ARBA" id="ARBA00022741"/>
    </source>
</evidence>
<keyword evidence="10 12" id="KW-0811">Translocation</keyword>
<comment type="caution">
    <text evidence="16">The sequence shown here is derived from an EMBL/GenBank/DDBJ whole genome shotgun (WGS) entry which is preliminary data.</text>
</comment>
<feature type="binding site" evidence="12">
    <location>
        <position position="84"/>
    </location>
    <ligand>
        <name>ATP</name>
        <dbReference type="ChEBI" id="CHEBI:30616"/>
    </ligand>
</feature>
<dbReference type="InterPro" id="IPR036670">
    <property type="entry name" value="SecA_X-link_sf"/>
</dbReference>
<dbReference type="Pfam" id="PF21090">
    <property type="entry name" value="P-loop_SecA"/>
    <property type="match status" value="1"/>
</dbReference>
<keyword evidence="11 12" id="KW-0472">Membrane</keyword>
<feature type="domain" description="Helicase C-terminal" evidence="14">
    <location>
        <begin position="410"/>
        <end position="578"/>
    </location>
</feature>
<dbReference type="PROSITE" id="PS01312">
    <property type="entry name" value="SECA"/>
    <property type="match status" value="1"/>
</dbReference>
<dbReference type="EC" id="7.4.2.8" evidence="12"/>
<evidence type="ECO:0000259" key="14">
    <source>
        <dbReference type="PROSITE" id="PS51194"/>
    </source>
</evidence>
<dbReference type="PROSITE" id="PS51194">
    <property type="entry name" value="HELICASE_CTER"/>
    <property type="match status" value="1"/>
</dbReference>
<dbReference type="SMART" id="SM00958">
    <property type="entry name" value="SecA_PP_bind"/>
    <property type="match status" value="1"/>
</dbReference>
<dbReference type="Pfam" id="PF01043">
    <property type="entry name" value="SecA_PP_bind"/>
    <property type="match status" value="1"/>
</dbReference>
<dbReference type="InterPro" id="IPR000185">
    <property type="entry name" value="SecA"/>
</dbReference>
<feature type="domain" description="Helicase ATP-binding" evidence="13">
    <location>
        <begin position="86"/>
        <end position="245"/>
    </location>
</feature>
<dbReference type="CDD" id="cd18803">
    <property type="entry name" value="SF2_C_secA"/>
    <property type="match status" value="1"/>
</dbReference>